<dbReference type="InterPro" id="IPR002645">
    <property type="entry name" value="STAS_dom"/>
</dbReference>
<gene>
    <name evidence="2" type="ordered locus">Cfla_0557</name>
</gene>
<accession>D5UIH0</accession>
<dbReference type="PANTHER" id="PTHR33495">
    <property type="entry name" value="ANTI-SIGMA FACTOR ANTAGONIST TM_1081-RELATED-RELATED"/>
    <property type="match status" value="1"/>
</dbReference>
<dbReference type="GO" id="GO:0043856">
    <property type="term" value="F:anti-sigma factor antagonist activity"/>
    <property type="evidence" value="ECO:0007669"/>
    <property type="project" value="TreeGrafter"/>
</dbReference>
<organism evidence="2 3">
    <name type="scientific">Cellulomonas flavigena (strain ATCC 482 / DSM 20109 / BCRC 11376 / JCM 18109 / NBRC 3775 / NCIMB 8073 / NRS 134)</name>
    <dbReference type="NCBI Taxonomy" id="446466"/>
    <lineage>
        <taxon>Bacteria</taxon>
        <taxon>Bacillati</taxon>
        <taxon>Actinomycetota</taxon>
        <taxon>Actinomycetes</taxon>
        <taxon>Micrococcales</taxon>
        <taxon>Cellulomonadaceae</taxon>
        <taxon>Cellulomonas</taxon>
    </lineage>
</organism>
<dbReference type="eggNOG" id="COG1366">
    <property type="taxonomic scope" value="Bacteria"/>
</dbReference>
<dbReference type="EMBL" id="CP001964">
    <property type="protein sequence ID" value="ADG73469.1"/>
    <property type="molecule type" value="Genomic_DNA"/>
</dbReference>
<evidence type="ECO:0000259" key="1">
    <source>
        <dbReference type="PROSITE" id="PS50801"/>
    </source>
</evidence>
<dbReference type="PANTHER" id="PTHR33495:SF2">
    <property type="entry name" value="ANTI-SIGMA FACTOR ANTAGONIST TM_1081-RELATED"/>
    <property type="match status" value="1"/>
</dbReference>
<dbReference type="Proteomes" id="UP000000849">
    <property type="component" value="Chromosome"/>
</dbReference>
<keyword evidence="3" id="KW-1185">Reference proteome</keyword>
<name>D5UIH0_CELFN</name>
<dbReference type="CDD" id="cd07043">
    <property type="entry name" value="STAS_anti-anti-sigma_factors"/>
    <property type="match status" value="1"/>
</dbReference>
<dbReference type="PROSITE" id="PS50801">
    <property type="entry name" value="STAS"/>
    <property type="match status" value="1"/>
</dbReference>
<dbReference type="KEGG" id="cfl:Cfla_0557"/>
<dbReference type="Pfam" id="PF13466">
    <property type="entry name" value="STAS_2"/>
    <property type="match status" value="1"/>
</dbReference>
<dbReference type="AlphaFoldDB" id="D5UIH0"/>
<dbReference type="RefSeq" id="WP_013115803.1">
    <property type="nucleotide sequence ID" value="NC_014151.1"/>
</dbReference>
<feature type="domain" description="STAS" evidence="1">
    <location>
        <begin position="7"/>
        <end position="112"/>
    </location>
</feature>
<protein>
    <submittedName>
        <fullName evidence="2">Anti-sigma-factor antagonist</fullName>
    </submittedName>
</protein>
<dbReference type="HOGENOM" id="CLU_151786_1_0_11"/>
<reference evidence="2 3" key="1">
    <citation type="journal article" date="2010" name="Stand. Genomic Sci.">
        <title>Complete genome sequence of Cellulomonas flavigena type strain (134).</title>
        <authorList>
            <person name="Abt B."/>
            <person name="Foster B."/>
            <person name="Lapidus A."/>
            <person name="Clum A."/>
            <person name="Sun H."/>
            <person name="Pukall R."/>
            <person name="Lucas S."/>
            <person name="Glavina Del Rio T."/>
            <person name="Nolan M."/>
            <person name="Tice H."/>
            <person name="Cheng J.F."/>
            <person name="Pitluck S."/>
            <person name="Liolios K."/>
            <person name="Ivanova N."/>
            <person name="Mavromatis K."/>
            <person name="Ovchinnikova G."/>
            <person name="Pati A."/>
            <person name="Goodwin L."/>
            <person name="Chen A."/>
            <person name="Palaniappan K."/>
            <person name="Land M."/>
            <person name="Hauser L."/>
            <person name="Chang Y.J."/>
            <person name="Jeffries C.D."/>
            <person name="Rohde M."/>
            <person name="Goker M."/>
            <person name="Woyke T."/>
            <person name="Bristow J."/>
            <person name="Eisen J.A."/>
            <person name="Markowitz V."/>
            <person name="Hugenholtz P."/>
            <person name="Kyrpides N.C."/>
            <person name="Klenk H.P."/>
        </authorList>
    </citation>
    <scope>NUCLEOTIDE SEQUENCE [LARGE SCALE GENOMIC DNA]</scope>
    <source>
        <strain evidence="3">ATCC 482 / DSM 20109 / BCRC 11376 / JCM 18109 / NBRC 3775 / NCIMB 8073 / NRS 134</strain>
    </source>
</reference>
<dbReference type="InterPro" id="IPR036513">
    <property type="entry name" value="STAS_dom_sf"/>
</dbReference>
<sequence>MQQPVSGTITVEQRVESVVLRLQGEIDVTLRDAADRALDEALAARLPVVLDLSEVTLIGATGLGLLLQCARACEQAGQPCSVSDMPPAVVRVLVALGLDALVAGHGGSRLPA</sequence>
<dbReference type="Gene3D" id="3.30.750.24">
    <property type="entry name" value="STAS domain"/>
    <property type="match status" value="1"/>
</dbReference>
<proteinExistence type="predicted"/>
<dbReference type="InterPro" id="IPR058548">
    <property type="entry name" value="MlaB-like_STAS"/>
</dbReference>
<dbReference type="STRING" id="446466.Cfla_0557"/>
<dbReference type="SUPFAM" id="SSF52091">
    <property type="entry name" value="SpoIIaa-like"/>
    <property type="match status" value="1"/>
</dbReference>
<evidence type="ECO:0000313" key="2">
    <source>
        <dbReference type="EMBL" id="ADG73469.1"/>
    </source>
</evidence>
<evidence type="ECO:0000313" key="3">
    <source>
        <dbReference type="Proteomes" id="UP000000849"/>
    </source>
</evidence>